<dbReference type="SMART" id="SM00358">
    <property type="entry name" value="DSRM"/>
    <property type="match status" value="2"/>
</dbReference>
<reference evidence="4" key="1">
    <citation type="journal article" date="2013" name="J. Insect Physiol.">
        <title>A genome-wide survey of small interfering RNA and microRNA pathway genes in a galling insect.</title>
        <authorList>
            <person name="Shreve J.T."/>
            <person name="Shukle R.H."/>
            <person name="Subramanyam S."/>
            <person name="Johnson A.J."/>
            <person name="Schemerhorn B.J."/>
            <person name="Williams C.E."/>
            <person name="Stuart J.J."/>
        </authorList>
    </citation>
    <scope>NUCLEOTIDE SEQUENCE</scope>
</reference>
<dbReference type="Gene3D" id="3.30.160.20">
    <property type="match status" value="2"/>
</dbReference>
<evidence type="ECO:0000259" key="3">
    <source>
        <dbReference type="PROSITE" id="PS50137"/>
    </source>
</evidence>
<evidence type="ECO:0000256" key="2">
    <source>
        <dbReference type="PROSITE-ProRule" id="PRU00266"/>
    </source>
</evidence>
<feature type="domain" description="DRBM" evidence="3">
    <location>
        <begin position="20"/>
        <end position="86"/>
    </location>
</feature>
<evidence type="ECO:0000256" key="1">
    <source>
        <dbReference type="ARBA" id="ARBA00022884"/>
    </source>
</evidence>
<dbReference type="PROSITE" id="PS50137">
    <property type="entry name" value="DS_RBD"/>
    <property type="match status" value="2"/>
</dbReference>
<dbReference type="AlphaFoldDB" id="K7YL12"/>
<dbReference type="GO" id="GO:0016442">
    <property type="term" value="C:RISC complex"/>
    <property type="evidence" value="ECO:0007669"/>
    <property type="project" value="TreeGrafter"/>
</dbReference>
<dbReference type="InterPro" id="IPR014720">
    <property type="entry name" value="dsRBD_dom"/>
</dbReference>
<sequence>MGSYEPMAEKYILTNMEEKTPVSQLQELCAQEKVAPPTYEFFRDEHDKKFGCLVQAFGPEIAKGSGLSKMEAKHAAAASLIRLLSQLDRFKDRILAVEHVPAKDKNAVGDLINFCMQHNFPTPNYNVKEGGLAHLREFTAECQVGGSSCIAKGATKQGAKHYAAEAMLFQLSDVENNNNGEMVKPLTFLDLPTIEEIIAEYRRLKTPHIKRETSLLRIRPNFFLKLPKDDRAKASEFITGKDTLFHSDEEIVHLVCESLKLKYKIEEICLKNGIHKIFSLVDCDYDCVIVAKASTLFAKVIKYFKTMLDIKKLYPAMVTV</sequence>
<feature type="domain" description="DRBM" evidence="3">
    <location>
        <begin position="106"/>
        <end position="173"/>
    </location>
</feature>
<dbReference type="EMBL" id="JX679514">
    <property type="protein sequence ID" value="AFX89027.1"/>
    <property type="molecule type" value="mRNA"/>
</dbReference>
<dbReference type="SUPFAM" id="SSF54768">
    <property type="entry name" value="dsRNA-binding domain-like"/>
    <property type="match status" value="2"/>
</dbReference>
<protein>
    <submittedName>
        <fullName evidence="4">R2D2 isoform b</fullName>
    </submittedName>
</protein>
<dbReference type="GO" id="GO:0005737">
    <property type="term" value="C:cytoplasm"/>
    <property type="evidence" value="ECO:0007669"/>
    <property type="project" value="TreeGrafter"/>
</dbReference>
<dbReference type="Pfam" id="PF00035">
    <property type="entry name" value="dsrm"/>
    <property type="match status" value="2"/>
</dbReference>
<accession>K7YL12</accession>
<dbReference type="InterPro" id="IPR051247">
    <property type="entry name" value="RLC_Component"/>
</dbReference>
<dbReference type="GO" id="GO:0035197">
    <property type="term" value="F:siRNA binding"/>
    <property type="evidence" value="ECO:0007669"/>
    <property type="project" value="TreeGrafter"/>
</dbReference>
<keyword evidence="1 2" id="KW-0694">RNA-binding</keyword>
<dbReference type="GO" id="GO:0070920">
    <property type="term" value="P:regulation of regulatory ncRNA processing"/>
    <property type="evidence" value="ECO:0007669"/>
    <property type="project" value="TreeGrafter"/>
</dbReference>
<dbReference type="PANTHER" id="PTHR46205">
    <property type="entry name" value="LOQUACIOUS, ISOFORM B"/>
    <property type="match status" value="1"/>
</dbReference>
<dbReference type="GO" id="GO:0003725">
    <property type="term" value="F:double-stranded RNA binding"/>
    <property type="evidence" value="ECO:0007669"/>
    <property type="project" value="TreeGrafter"/>
</dbReference>
<dbReference type="GO" id="GO:0070578">
    <property type="term" value="C:RISC-loading complex"/>
    <property type="evidence" value="ECO:0007669"/>
    <property type="project" value="TreeGrafter"/>
</dbReference>
<evidence type="ECO:0000313" key="4">
    <source>
        <dbReference type="EMBL" id="AFX89027.1"/>
    </source>
</evidence>
<proteinExistence type="evidence at transcript level"/>
<dbReference type="PANTHER" id="PTHR46205:SF4">
    <property type="entry name" value="LD06392P"/>
    <property type="match status" value="1"/>
</dbReference>
<organism evidence="4">
    <name type="scientific">Mayetiola destructor</name>
    <name type="common">Hessian fly</name>
    <dbReference type="NCBI Taxonomy" id="39758"/>
    <lineage>
        <taxon>Eukaryota</taxon>
        <taxon>Metazoa</taxon>
        <taxon>Ecdysozoa</taxon>
        <taxon>Arthropoda</taxon>
        <taxon>Hexapoda</taxon>
        <taxon>Insecta</taxon>
        <taxon>Pterygota</taxon>
        <taxon>Neoptera</taxon>
        <taxon>Endopterygota</taxon>
        <taxon>Diptera</taxon>
        <taxon>Nematocera</taxon>
        <taxon>Sciaroidea</taxon>
        <taxon>Cecidomyiidae</taxon>
        <taxon>Mayetiola</taxon>
    </lineage>
</organism>
<dbReference type="CDD" id="cd00048">
    <property type="entry name" value="DSRM_SF"/>
    <property type="match status" value="1"/>
</dbReference>
<dbReference type="GO" id="GO:0005634">
    <property type="term" value="C:nucleus"/>
    <property type="evidence" value="ECO:0007669"/>
    <property type="project" value="TreeGrafter"/>
</dbReference>
<name>K7YL12_MAYDE</name>
<gene>
    <name evidence="4" type="primary">R2D2b</name>
</gene>
<dbReference type="GO" id="GO:0030422">
    <property type="term" value="P:siRNA processing"/>
    <property type="evidence" value="ECO:0007669"/>
    <property type="project" value="TreeGrafter"/>
</dbReference>